<dbReference type="Proteomes" id="UP001168363">
    <property type="component" value="Unassembled WGS sequence"/>
</dbReference>
<evidence type="ECO:0000313" key="4">
    <source>
        <dbReference type="Proteomes" id="UP001168363"/>
    </source>
</evidence>
<reference evidence="3" key="1">
    <citation type="submission" date="2023-06" db="EMBL/GenBank/DDBJ databases">
        <title>Genome sequence of Nocardioides sp. SOB44.</title>
        <authorList>
            <person name="Zhang G."/>
        </authorList>
    </citation>
    <scope>NUCLEOTIDE SEQUENCE</scope>
    <source>
        <strain evidence="3">SOB44</strain>
    </source>
</reference>
<comment type="caution">
    <text evidence="3">The sequence shown here is derived from an EMBL/GenBank/DDBJ whole genome shotgun (WGS) entry which is preliminary data.</text>
</comment>
<evidence type="ECO:0000313" key="3">
    <source>
        <dbReference type="EMBL" id="MDO3397178.1"/>
    </source>
</evidence>
<dbReference type="Pfam" id="PF13542">
    <property type="entry name" value="HTH_Tnp_ISL3"/>
    <property type="match status" value="1"/>
</dbReference>
<protein>
    <submittedName>
        <fullName evidence="3">ISL3 family transposase</fullName>
    </submittedName>
</protein>
<organism evidence="3 4">
    <name type="scientific">Nocardioides cremeus</name>
    <dbReference type="NCBI Taxonomy" id="3058044"/>
    <lineage>
        <taxon>Bacteria</taxon>
        <taxon>Bacillati</taxon>
        <taxon>Actinomycetota</taxon>
        <taxon>Actinomycetes</taxon>
        <taxon>Propionibacteriales</taxon>
        <taxon>Nocardioidaceae</taxon>
        <taxon>Nocardioides</taxon>
    </lineage>
</organism>
<evidence type="ECO:0000259" key="2">
    <source>
        <dbReference type="Pfam" id="PF13542"/>
    </source>
</evidence>
<gene>
    <name evidence="3" type="ORF">QWJ41_15735</name>
</gene>
<dbReference type="InterPro" id="IPR047951">
    <property type="entry name" value="Transpos_ISL3"/>
</dbReference>
<name>A0ABT8TT99_9ACTN</name>
<dbReference type="PANTHER" id="PTHR33498">
    <property type="entry name" value="TRANSPOSASE FOR INSERTION SEQUENCE ELEMENT IS1557"/>
    <property type="match status" value="1"/>
</dbReference>
<dbReference type="InterPro" id="IPR032877">
    <property type="entry name" value="Transposase_HTH"/>
</dbReference>
<dbReference type="InterPro" id="IPR002560">
    <property type="entry name" value="Transposase_DDE"/>
</dbReference>
<dbReference type="PANTHER" id="PTHR33498:SF1">
    <property type="entry name" value="TRANSPOSASE FOR INSERTION SEQUENCE ELEMENT IS1557"/>
    <property type="match status" value="1"/>
</dbReference>
<feature type="domain" description="Transposase IS204/IS1001/IS1096/IS1165 DDE" evidence="1">
    <location>
        <begin position="65"/>
        <end position="321"/>
    </location>
</feature>
<sequence>MTRSRHDAGHTRNFDDTVAWLATQTSKTAATALMRIAWRTVGSIIARVWADTGGTVDQLAGLSRIGIDEVSYRRGHLYLMVVVDHDTGRLVWAGKGQTKATLQSFFTALGPQRCAQITHVSADSAKYIADVVALNCPAAVQVADPFHVVKWANDALGELRLQAWREAKTALRANPRRRGRPAASDPPHLGAERVQALTRVRYSLWKNPENLTERQQAKLEWLAVNDTRLYRAYLLKEGLRLVFKLPAHEAPDALDAWCRSAAASRIPHMVDLQRTVRRQREPIIAAITHGLSNGRTESVNTKIRLRTRMAFGFKDPDALIALLMLTLGGHRPTLPGRT</sequence>
<dbReference type="NCBIfam" id="NF033550">
    <property type="entry name" value="transpos_ISL3"/>
    <property type="match status" value="1"/>
</dbReference>
<proteinExistence type="predicted"/>
<dbReference type="EMBL" id="JAULSC010000017">
    <property type="protein sequence ID" value="MDO3397178.1"/>
    <property type="molecule type" value="Genomic_DNA"/>
</dbReference>
<dbReference type="Pfam" id="PF01610">
    <property type="entry name" value="DDE_Tnp_ISL3"/>
    <property type="match status" value="1"/>
</dbReference>
<feature type="domain" description="Transposase IS204/IS1001/IS1096/IS1165 helix-turn-helix" evidence="2">
    <location>
        <begin position="5"/>
        <end position="49"/>
    </location>
</feature>
<accession>A0ABT8TT99</accession>
<keyword evidence="4" id="KW-1185">Reference proteome</keyword>
<evidence type="ECO:0000259" key="1">
    <source>
        <dbReference type="Pfam" id="PF01610"/>
    </source>
</evidence>